<dbReference type="AlphaFoldDB" id="A0A7W9AT06"/>
<comment type="caution">
    <text evidence="1">The sequence shown here is derived from an EMBL/GenBank/DDBJ whole genome shotgun (WGS) entry which is preliminary data.</text>
</comment>
<gene>
    <name evidence="1" type="ORF">FHR19_003408</name>
</gene>
<protein>
    <submittedName>
        <fullName evidence="1">Uncharacterized protein</fullName>
    </submittedName>
</protein>
<name>A0A7W9AT06_9SPHN</name>
<organism evidence="1 2">
    <name type="scientific">Sphingomonas yantingensis</name>
    <dbReference type="NCBI Taxonomy" id="1241761"/>
    <lineage>
        <taxon>Bacteria</taxon>
        <taxon>Pseudomonadati</taxon>
        <taxon>Pseudomonadota</taxon>
        <taxon>Alphaproteobacteria</taxon>
        <taxon>Sphingomonadales</taxon>
        <taxon>Sphingomonadaceae</taxon>
        <taxon>Sphingomonas</taxon>
    </lineage>
</organism>
<evidence type="ECO:0000313" key="2">
    <source>
        <dbReference type="Proteomes" id="UP000557739"/>
    </source>
</evidence>
<dbReference type="EMBL" id="JACIJJ010000007">
    <property type="protein sequence ID" value="MBB5700028.1"/>
    <property type="molecule type" value="Genomic_DNA"/>
</dbReference>
<reference evidence="1 2" key="1">
    <citation type="submission" date="2020-08" db="EMBL/GenBank/DDBJ databases">
        <title>Genomic Encyclopedia of Type Strains, Phase IV (KMG-IV): sequencing the most valuable type-strain genomes for metagenomic binning, comparative biology and taxonomic classification.</title>
        <authorList>
            <person name="Goeker M."/>
        </authorList>
    </citation>
    <scope>NUCLEOTIDE SEQUENCE [LARGE SCALE GENOMIC DNA]</scope>
    <source>
        <strain evidence="1 2">DSM 27244</strain>
    </source>
</reference>
<evidence type="ECO:0000313" key="1">
    <source>
        <dbReference type="EMBL" id="MBB5700028.1"/>
    </source>
</evidence>
<dbReference type="RefSeq" id="WP_184030932.1">
    <property type="nucleotide sequence ID" value="NZ_JACIJJ010000007.1"/>
</dbReference>
<keyword evidence="2" id="KW-1185">Reference proteome</keyword>
<dbReference type="Proteomes" id="UP000557739">
    <property type="component" value="Unassembled WGS sequence"/>
</dbReference>
<accession>A0A7W9AT06</accession>
<sequence length="65" mass="7200">MGRVLRCAFTPRVRGHDELRRAIAEKRAAGDRLMLVGATITATIDGHNDVHRSVVEATERAGDFR</sequence>
<proteinExistence type="predicted"/>